<evidence type="ECO:0008006" key="3">
    <source>
        <dbReference type="Google" id="ProtNLM"/>
    </source>
</evidence>
<dbReference type="AlphaFoldDB" id="A0A0G1NG96"/>
<gene>
    <name evidence="1" type="ORF">UW92_C0006G0011</name>
</gene>
<name>A0A0G1NG96_9BACT</name>
<comment type="caution">
    <text evidence="1">The sequence shown here is derived from an EMBL/GenBank/DDBJ whole genome shotgun (WGS) entry which is preliminary data.</text>
</comment>
<dbReference type="Proteomes" id="UP000033966">
    <property type="component" value="Unassembled WGS sequence"/>
</dbReference>
<protein>
    <recommendedName>
        <fullName evidence="3">30S ribosomal protein S21</fullName>
    </recommendedName>
</protein>
<proteinExistence type="predicted"/>
<sequence>MSSIKLDKKEGENVGSFIFRFNKKVKRSGVLKEVRKRRFKNRPENRNARRKGALYRITKQEALQKEKKYGYDARRKNT</sequence>
<evidence type="ECO:0000313" key="2">
    <source>
        <dbReference type="Proteomes" id="UP000033966"/>
    </source>
</evidence>
<organism evidence="1 2">
    <name type="scientific">Candidatus Jorgensenbacteria bacterium GW2011_GWA2_45_13</name>
    <dbReference type="NCBI Taxonomy" id="1618662"/>
    <lineage>
        <taxon>Bacteria</taxon>
        <taxon>Candidatus Joergenseniibacteriota</taxon>
    </lineage>
</organism>
<accession>A0A0G1NG96</accession>
<reference evidence="1 2" key="1">
    <citation type="journal article" date="2015" name="Nature">
        <title>rRNA introns, odd ribosomes, and small enigmatic genomes across a large radiation of phyla.</title>
        <authorList>
            <person name="Brown C.T."/>
            <person name="Hug L.A."/>
            <person name="Thomas B.C."/>
            <person name="Sharon I."/>
            <person name="Castelle C.J."/>
            <person name="Singh A."/>
            <person name="Wilkins M.J."/>
            <person name="Williams K.H."/>
            <person name="Banfield J.F."/>
        </authorList>
    </citation>
    <scope>NUCLEOTIDE SEQUENCE [LARGE SCALE GENOMIC DNA]</scope>
</reference>
<evidence type="ECO:0000313" key="1">
    <source>
        <dbReference type="EMBL" id="KKT92112.1"/>
    </source>
</evidence>
<dbReference type="EMBL" id="LCKF01000006">
    <property type="protein sequence ID" value="KKT92112.1"/>
    <property type="molecule type" value="Genomic_DNA"/>
</dbReference>